<feature type="transmembrane region" description="Helical" evidence="1">
    <location>
        <begin position="384"/>
        <end position="403"/>
    </location>
</feature>
<feature type="transmembrane region" description="Helical" evidence="1">
    <location>
        <begin position="409"/>
        <end position="428"/>
    </location>
</feature>
<dbReference type="PANTHER" id="PTHR31303:SF1">
    <property type="entry name" value="CTP-DEPENDENT DIACYLGLYCEROL KINASE 1"/>
    <property type="match status" value="1"/>
</dbReference>
<feature type="transmembrane region" description="Helical" evidence="1">
    <location>
        <begin position="184"/>
        <end position="205"/>
    </location>
</feature>
<dbReference type="GO" id="GO:0004143">
    <property type="term" value="F:ATP-dependent diacylglycerol kinase activity"/>
    <property type="evidence" value="ECO:0007669"/>
    <property type="project" value="InterPro"/>
</dbReference>
<feature type="transmembrane region" description="Helical" evidence="1">
    <location>
        <begin position="448"/>
        <end position="467"/>
    </location>
</feature>
<keyword evidence="1" id="KW-0472">Membrane</keyword>
<dbReference type="EMBL" id="CP053661">
    <property type="protein sequence ID" value="QKD83364.1"/>
    <property type="molecule type" value="Genomic_DNA"/>
</dbReference>
<protein>
    <recommendedName>
        <fullName evidence="4">Phosphatidate cytidylyltransferase</fullName>
    </recommendedName>
</protein>
<evidence type="ECO:0000256" key="1">
    <source>
        <dbReference type="SAM" id="Phobius"/>
    </source>
</evidence>
<feature type="transmembrane region" description="Helical" evidence="1">
    <location>
        <begin position="351"/>
        <end position="372"/>
    </location>
</feature>
<dbReference type="InterPro" id="IPR037997">
    <property type="entry name" value="Dgk1-like"/>
</dbReference>
<evidence type="ECO:0000313" key="2">
    <source>
        <dbReference type="EMBL" id="QKD83364.1"/>
    </source>
</evidence>
<proteinExistence type="predicted"/>
<accession>A0A6M8B8K8</accession>
<keyword evidence="3" id="KW-1185">Reference proteome</keyword>
<feature type="transmembrane region" description="Helical" evidence="1">
    <location>
        <begin position="117"/>
        <end position="137"/>
    </location>
</feature>
<organism evidence="2 3">
    <name type="scientific">Thermoleptolyngbya sichuanensis A183</name>
    <dbReference type="NCBI Taxonomy" id="2737172"/>
    <lineage>
        <taxon>Bacteria</taxon>
        <taxon>Bacillati</taxon>
        <taxon>Cyanobacteriota</taxon>
        <taxon>Cyanophyceae</taxon>
        <taxon>Oculatellales</taxon>
        <taxon>Oculatellaceae</taxon>
        <taxon>Thermoleptolyngbya</taxon>
        <taxon>Thermoleptolyngbya sichuanensis</taxon>
    </lineage>
</organism>
<dbReference type="PANTHER" id="PTHR31303">
    <property type="entry name" value="CTP-DEPENDENT DIACYLGLYCEROL KINASE 1"/>
    <property type="match status" value="1"/>
</dbReference>
<feature type="transmembrane region" description="Helical" evidence="1">
    <location>
        <begin position="325"/>
        <end position="345"/>
    </location>
</feature>
<feature type="transmembrane region" description="Helical" evidence="1">
    <location>
        <begin position="158"/>
        <end position="178"/>
    </location>
</feature>
<dbReference type="KEGG" id="theu:HPC62_15210"/>
<keyword evidence="1" id="KW-1133">Transmembrane helix</keyword>
<name>A0A6M8B8K8_9CYAN</name>
<dbReference type="RefSeq" id="WP_172357019.1">
    <property type="nucleotide sequence ID" value="NZ_CP053661.1"/>
</dbReference>
<reference evidence="2 3" key="1">
    <citation type="submission" date="2020-05" db="EMBL/GenBank/DDBJ databases">
        <title>Complete genome sequence of of a novel Thermoleptolyngbya strain isolated from hot springs of Ganzi, Sichuan China.</title>
        <authorList>
            <person name="Tang J."/>
            <person name="Daroch M."/>
            <person name="Li L."/>
            <person name="Waleron K."/>
            <person name="Waleron M."/>
            <person name="Waleron M."/>
        </authorList>
    </citation>
    <scope>NUCLEOTIDE SEQUENCE [LARGE SCALE GENOMIC DNA]</scope>
    <source>
        <strain evidence="2 3">PKUAC-SCTA183</strain>
    </source>
</reference>
<dbReference type="Proteomes" id="UP000505210">
    <property type="component" value="Chromosome"/>
</dbReference>
<gene>
    <name evidence="2" type="ORF">HPC62_15210</name>
</gene>
<feature type="transmembrane region" description="Helical" evidence="1">
    <location>
        <begin position="258"/>
        <end position="291"/>
    </location>
</feature>
<keyword evidence="1" id="KW-0812">Transmembrane</keyword>
<sequence>MNSWLNIPLILLILGGLMLALRHWQQTARPNPELVRKLLHIPMGMVTLTFPWLFESVWQVAVLGGLAIAWLMTLRLYRPLAQGLGSVLGGVGRRSLGEVYFPLSVVILFALTPGQPLLYVIPILILALADAAAALVGTRYGQMRYVATEGYKSTEGSLSFFMATFFSVHVPLLLFSEAGRPESLLIATILGLLVMLIEAIAWQGLDNLFIPLGSFLLLQTHLAMDTPALVARLAVLGALIGFLWLWRSHTTLNDGALLGAALVGYFCWSVGGWPWLLAPLTLVLCYPLLIYRPTAQQPLSPAEKAVMIWQPTENDSNAWTRIHNVYAVLSVAAAGLVWLFLAQTFDRPQLIYPYTLAFAVNLAVICVAGLSPVGYWSRRHQWQVVRHIVLSWVLLFGPLLVFQGASTRAIAAALVGLVGTALGAIAFYRIQPLLQQHCAESVRWVYRALFTTLVSCLGLGAIALGAGR</sequence>
<evidence type="ECO:0000313" key="3">
    <source>
        <dbReference type="Proteomes" id="UP000505210"/>
    </source>
</evidence>
<evidence type="ECO:0008006" key="4">
    <source>
        <dbReference type="Google" id="ProtNLM"/>
    </source>
</evidence>
<feature type="transmembrane region" description="Helical" evidence="1">
    <location>
        <begin position="226"/>
        <end position="246"/>
    </location>
</feature>
<feature type="transmembrane region" description="Helical" evidence="1">
    <location>
        <begin position="52"/>
        <end position="74"/>
    </location>
</feature>
<dbReference type="AlphaFoldDB" id="A0A6M8B8K8"/>